<accession>W2ZFN0</accession>
<dbReference type="AlphaFoldDB" id="W2ZFN0"/>
<feature type="region of interest" description="Disordered" evidence="1">
    <location>
        <begin position="42"/>
        <end position="91"/>
    </location>
</feature>
<feature type="compositionally biased region" description="Basic and acidic residues" evidence="1">
    <location>
        <begin position="49"/>
        <end position="59"/>
    </location>
</feature>
<organism evidence="2 3">
    <name type="scientific">Phytophthora nicotianae P10297</name>
    <dbReference type="NCBI Taxonomy" id="1317064"/>
    <lineage>
        <taxon>Eukaryota</taxon>
        <taxon>Sar</taxon>
        <taxon>Stramenopiles</taxon>
        <taxon>Oomycota</taxon>
        <taxon>Peronosporomycetes</taxon>
        <taxon>Peronosporales</taxon>
        <taxon>Peronosporaceae</taxon>
        <taxon>Phytophthora</taxon>
    </lineage>
</organism>
<evidence type="ECO:0000256" key="1">
    <source>
        <dbReference type="SAM" id="MobiDB-lite"/>
    </source>
</evidence>
<gene>
    <name evidence="2" type="ORF">F442_07528</name>
</gene>
<sequence>MRQAESILDDRTAVSASSERCMREFKVKLRQDIALRADKVETTTAMDRIASEDKSRSLRAETTSHPSPSHERSVMRQVVTMVRDDQGHVTT</sequence>
<evidence type="ECO:0000313" key="2">
    <source>
        <dbReference type="EMBL" id="ETP46162.1"/>
    </source>
</evidence>
<name>W2ZFN0_PHYNI</name>
<reference evidence="2 3" key="1">
    <citation type="submission" date="2013-11" db="EMBL/GenBank/DDBJ databases">
        <title>The Genome Sequence of Phytophthora parasitica P10297.</title>
        <authorList>
            <consortium name="The Broad Institute Genomics Platform"/>
            <person name="Russ C."/>
            <person name="Tyler B."/>
            <person name="Panabieres F."/>
            <person name="Shan W."/>
            <person name="Tripathy S."/>
            <person name="Grunwald N."/>
            <person name="Machado M."/>
            <person name="Johnson C.S."/>
            <person name="Walker B."/>
            <person name="Young S.K."/>
            <person name="Zeng Q."/>
            <person name="Gargeya S."/>
            <person name="Fitzgerald M."/>
            <person name="Haas B."/>
            <person name="Abouelleil A."/>
            <person name="Allen A.W."/>
            <person name="Alvarado L."/>
            <person name="Arachchi H.M."/>
            <person name="Berlin A.M."/>
            <person name="Chapman S.B."/>
            <person name="Gainer-Dewar J."/>
            <person name="Goldberg J."/>
            <person name="Griggs A."/>
            <person name="Gujja S."/>
            <person name="Hansen M."/>
            <person name="Howarth C."/>
            <person name="Imamovic A."/>
            <person name="Ireland A."/>
            <person name="Larimer J."/>
            <person name="McCowan C."/>
            <person name="Murphy C."/>
            <person name="Pearson M."/>
            <person name="Poon T.W."/>
            <person name="Priest M."/>
            <person name="Roberts A."/>
            <person name="Saif S."/>
            <person name="Shea T."/>
            <person name="Sisk P."/>
            <person name="Sykes S."/>
            <person name="Wortman J."/>
            <person name="Nusbaum C."/>
            <person name="Birren B."/>
        </authorList>
    </citation>
    <scope>NUCLEOTIDE SEQUENCE [LARGE SCALE GENOMIC DNA]</scope>
    <source>
        <strain evidence="2 3">P10297</strain>
    </source>
</reference>
<comment type="caution">
    <text evidence="2">The sequence shown here is derived from an EMBL/GenBank/DDBJ whole genome shotgun (WGS) entry which is preliminary data.</text>
</comment>
<dbReference type="EMBL" id="ANIY01001577">
    <property type="protein sequence ID" value="ETP46162.1"/>
    <property type="molecule type" value="Genomic_DNA"/>
</dbReference>
<dbReference type="Proteomes" id="UP000018948">
    <property type="component" value="Unassembled WGS sequence"/>
</dbReference>
<feature type="compositionally biased region" description="Basic and acidic residues" evidence="1">
    <location>
        <begin position="82"/>
        <end position="91"/>
    </location>
</feature>
<proteinExistence type="predicted"/>
<protein>
    <submittedName>
        <fullName evidence="2">Uncharacterized protein</fullName>
    </submittedName>
</protein>
<evidence type="ECO:0000313" key="3">
    <source>
        <dbReference type="Proteomes" id="UP000018948"/>
    </source>
</evidence>